<dbReference type="RefSeq" id="WP_172176036.1">
    <property type="nucleotide sequence ID" value="NZ_CASGIA010000004.1"/>
</dbReference>
<reference evidence="2 3" key="1">
    <citation type="submission" date="2020-05" db="EMBL/GenBank/DDBJ databases">
        <title>Distinct polysaccharide utilization as determinants for interspecies competition between intestinal Prevotella spp.</title>
        <authorList>
            <person name="Galvez E.J.C."/>
            <person name="Iljazovic A."/>
            <person name="Strowig T."/>
        </authorList>
    </citation>
    <scope>NUCLEOTIDE SEQUENCE [LARGE SCALE GENOMIC DNA]</scope>
    <source>
        <strain evidence="2 3">PROD</strain>
    </source>
</reference>
<proteinExistence type="predicted"/>
<feature type="signal peptide" evidence="1">
    <location>
        <begin position="1"/>
        <end position="24"/>
    </location>
</feature>
<sequence>MRNITQRIALTAALTLGLGMQAGAQSSYREDFLNPKDEHRSLIIWQWMFTAESPLLPSGMMGPVTLALE</sequence>
<organism evidence="2 3">
    <name type="scientific">Xylanibacter rodentium</name>
    <dbReference type="NCBI Taxonomy" id="2736289"/>
    <lineage>
        <taxon>Bacteria</taxon>
        <taxon>Pseudomonadati</taxon>
        <taxon>Bacteroidota</taxon>
        <taxon>Bacteroidia</taxon>
        <taxon>Bacteroidales</taxon>
        <taxon>Prevotellaceae</taxon>
        <taxon>Xylanibacter</taxon>
    </lineage>
</organism>
<evidence type="ECO:0000313" key="3">
    <source>
        <dbReference type="Proteomes" id="UP001193734"/>
    </source>
</evidence>
<protein>
    <submittedName>
        <fullName evidence="2">Uncharacterized protein</fullName>
    </submittedName>
</protein>
<gene>
    <name evidence="2" type="ORF">HPS55_04070</name>
</gene>
<dbReference type="GeneID" id="82156936"/>
<evidence type="ECO:0000313" key="2">
    <source>
        <dbReference type="EMBL" id="NPE13511.1"/>
    </source>
</evidence>
<accession>A0ABX2ASI1</accession>
<evidence type="ECO:0000256" key="1">
    <source>
        <dbReference type="SAM" id="SignalP"/>
    </source>
</evidence>
<name>A0ABX2ASI1_9BACT</name>
<keyword evidence="3" id="KW-1185">Reference proteome</keyword>
<keyword evidence="1" id="KW-0732">Signal</keyword>
<dbReference type="EMBL" id="JABKKE010000005">
    <property type="protein sequence ID" value="NPE13511.1"/>
    <property type="molecule type" value="Genomic_DNA"/>
</dbReference>
<comment type="caution">
    <text evidence="2">The sequence shown here is derived from an EMBL/GenBank/DDBJ whole genome shotgun (WGS) entry which is preliminary data.</text>
</comment>
<feature type="chain" id="PRO_5046207354" evidence="1">
    <location>
        <begin position="25"/>
        <end position="69"/>
    </location>
</feature>
<dbReference type="Proteomes" id="UP001193734">
    <property type="component" value="Unassembled WGS sequence"/>
</dbReference>